<organism evidence="8">
    <name type="scientific">Ginkgo biloba</name>
    <name type="common">Ginkgo</name>
    <name type="synonym">Maidenhair tree</name>
    <dbReference type="NCBI Taxonomy" id="3311"/>
    <lineage>
        <taxon>Eukaryota</taxon>
        <taxon>Viridiplantae</taxon>
        <taxon>Streptophyta</taxon>
        <taxon>Embryophyta</taxon>
        <taxon>Tracheophyta</taxon>
        <taxon>Spermatophyta</taxon>
        <taxon>Ginkgoidae</taxon>
        <taxon>Ginkgoales</taxon>
        <taxon>Ginkgoaceae</taxon>
        <taxon>Ginkgo</taxon>
    </lineage>
</organism>
<dbReference type="Gene3D" id="1.20.1540.10">
    <property type="entry name" value="Rhomboid-like"/>
    <property type="match status" value="1"/>
</dbReference>
<dbReference type="InterPro" id="IPR050925">
    <property type="entry name" value="Rhomboid_protease_S54"/>
</dbReference>
<keyword evidence="4 6" id="KW-1133">Transmembrane helix</keyword>
<evidence type="ECO:0000256" key="2">
    <source>
        <dbReference type="ARBA" id="ARBA00009045"/>
    </source>
</evidence>
<evidence type="ECO:0000256" key="3">
    <source>
        <dbReference type="ARBA" id="ARBA00022692"/>
    </source>
</evidence>
<evidence type="ECO:0000256" key="6">
    <source>
        <dbReference type="SAM" id="Phobius"/>
    </source>
</evidence>
<dbReference type="GO" id="GO:0016020">
    <property type="term" value="C:membrane"/>
    <property type="evidence" value="ECO:0007669"/>
    <property type="project" value="UniProtKB-SubCell"/>
</dbReference>
<dbReference type="InterPro" id="IPR035952">
    <property type="entry name" value="Rhomboid-like_sf"/>
</dbReference>
<dbReference type="AlphaFoldDB" id="A0A0A7E6T5"/>
<keyword evidence="5 6" id="KW-0472">Membrane</keyword>
<dbReference type="Pfam" id="PF01694">
    <property type="entry name" value="Rhomboid"/>
    <property type="match status" value="1"/>
</dbReference>
<feature type="domain" description="Peptidase S54 rhomboid" evidence="7">
    <location>
        <begin position="61"/>
        <end position="199"/>
    </location>
</feature>
<name>A0A0A7E6T5_GINBI</name>
<dbReference type="EMBL" id="KM823884">
    <property type="protein sequence ID" value="AIY60748.1"/>
    <property type="molecule type" value="mRNA"/>
</dbReference>
<evidence type="ECO:0000256" key="5">
    <source>
        <dbReference type="ARBA" id="ARBA00023136"/>
    </source>
</evidence>
<comment type="subcellular location">
    <subcellularLocation>
        <location evidence="1">Membrane</location>
        <topology evidence="1">Multi-pass membrane protein</topology>
    </subcellularLocation>
</comment>
<dbReference type="PANTHER" id="PTHR43731:SF30">
    <property type="entry name" value="RHOMBOID-LIKE PROTEIN 9, CHLOROPLASTIC"/>
    <property type="match status" value="1"/>
</dbReference>
<dbReference type="GO" id="GO:0004252">
    <property type="term" value="F:serine-type endopeptidase activity"/>
    <property type="evidence" value="ECO:0007669"/>
    <property type="project" value="InterPro"/>
</dbReference>
<feature type="transmembrane region" description="Helical" evidence="6">
    <location>
        <begin position="131"/>
        <end position="150"/>
    </location>
</feature>
<feature type="transmembrane region" description="Helical" evidence="6">
    <location>
        <begin position="184"/>
        <end position="205"/>
    </location>
</feature>
<proteinExistence type="evidence at transcript level"/>
<accession>A0A0A7E6T5</accession>
<dbReference type="SUPFAM" id="SSF144091">
    <property type="entry name" value="Rhomboid-like"/>
    <property type="match status" value="1"/>
</dbReference>
<feature type="transmembrane region" description="Helical" evidence="6">
    <location>
        <begin position="15"/>
        <end position="33"/>
    </location>
</feature>
<evidence type="ECO:0000256" key="1">
    <source>
        <dbReference type="ARBA" id="ARBA00004141"/>
    </source>
</evidence>
<feature type="transmembrane region" description="Helical" evidence="6">
    <location>
        <begin position="234"/>
        <end position="256"/>
    </location>
</feature>
<evidence type="ECO:0000256" key="4">
    <source>
        <dbReference type="ARBA" id="ARBA00022989"/>
    </source>
</evidence>
<comment type="similarity">
    <text evidence="2">Belongs to the peptidase S54 family.</text>
</comment>
<evidence type="ECO:0000259" key="7">
    <source>
        <dbReference type="Pfam" id="PF01694"/>
    </source>
</evidence>
<feature type="transmembrane region" description="Helical" evidence="6">
    <location>
        <begin position="96"/>
        <end position="119"/>
    </location>
</feature>
<evidence type="ECO:0000313" key="8">
    <source>
        <dbReference type="EMBL" id="AIY60748.1"/>
    </source>
</evidence>
<dbReference type="PANTHER" id="PTHR43731">
    <property type="entry name" value="RHOMBOID PROTEASE"/>
    <property type="match status" value="1"/>
</dbReference>
<keyword evidence="3 6" id="KW-0812">Transmembrane</keyword>
<sequence>MEELVSPYDEPPNPYLINTFAAINIAVYLFELASPVRSSGMGSSSLPLIYGAKINELILYGEWWRLITPMFLHSGLLHVAFSSWALLTFGPLVDRAYGSFAFCMIYFLGGVSGNLMSFFHTPEATVGGTGPVFAVIGSWIVYLIQNRVALGEEIADRMIQKAVVASVLSVALSCLTPIDDWTHLGAACAGVIFGFLVCPVVPVNVSSKKIFYDPSDNGQEGFLVVNQWPDPGKLFTIFSLFIATLVTLFFVLAPIITEFHLSNMSDNIFD</sequence>
<feature type="transmembrane region" description="Helical" evidence="6">
    <location>
        <begin position="70"/>
        <end position="89"/>
    </location>
</feature>
<protein>
    <submittedName>
        <fullName evidence="8">Rhomboid protein Ginbi_RBL9</fullName>
    </submittedName>
</protein>
<dbReference type="InterPro" id="IPR022764">
    <property type="entry name" value="Peptidase_S54_rhomboid_dom"/>
</dbReference>
<reference evidence="8" key="1">
    <citation type="journal article" date="2014" name="New Phytol.">
        <title>Differential evolution of members of the rhomboid gene family with conservative and divergent patterns.</title>
        <authorList>
            <person name="Li Q."/>
            <person name="Zhang N."/>
            <person name="Zhang L."/>
            <person name="Ma H."/>
        </authorList>
    </citation>
    <scope>NUCLEOTIDE SEQUENCE</scope>
</reference>